<dbReference type="EMBL" id="JANEWF010000035">
    <property type="protein sequence ID" value="MDA8485848.1"/>
    <property type="molecule type" value="Genomic_DNA"/>
</dbReference>
<protein>
    <submittedName>
        <fullName evidence="1">DUF3383 domain-containing protein</fullName>
    </submittedName>
</protein>
<dbReference type="RefSeq" id="WP_271472005.1">
    <property type="nucleotide sequence ID" value="NZ_JANEWF010000035.1"/>
</dbReference>
<dbReference type="Proteomes" id="UP001211689">
    <property type="component" value="Unassembled WGS sequence"/>
</dbReference>
<name>A0ABT4YAQ0_METRE</name>
<proteinExistence type="predicted"/>
<evidence type="ECO:0000313" key="1">
    <source>
        <dbReference type="EMBL" id="MDA8485848.1"/>
    </source>
</evidence>
<gene>
    <name evidence="1" type="ORF">NNO07_22505</name>
</gene>
<comment type="caution">
    <text evidence="1">The sequence shown here is derived from an EMBL/GenBank/DDBJ whole genome shotgun (WGS) entry which is preliminary data.</text>
</comment>
<sequence length="502" mass="53189">MSIPASAIVQVNPSLLVPGGNDLELNGVIVVDDNRIPPGAVLPFASADDMKAYLGPSAIRAGQLADIYFAGFKNSDIKPRVLYLARWVAEDSAPYVVGQKLSASLADLQAIDDGTLSLSMGGQTRNLIDLDFTGASSFSAVAAIVQSAMVAAAAADATWLAATCTYSSDLGAFVIGSTVAGAALIAAPTGTAADAMSLVGGTVFRGADAQSPTETMVGVIAVTTNWVTFTAARGFDVPVTEDAEEIEFAQWANSKGVRYLYCLYSGDPDLLVLGNTTNIGHQLQELGLSAVAAQWNSIDYAVFLMGMAASIDYSRANGAITTAFKSQEGLAFNVADGTTAAQLEANGFNYYGDWATANDQFRFFYPGQMFGERRWIDVYLNATWLNNALQVALMAGLTVVKRVPYNEAGYTQVRAWMQDPVQRALDSGVIDEGIVLSESQKADVNARAGMNIASQLEISGYYIQVLDPGPVARAARQSPIINFWYTYGGSIQRLVVASQAIV</sequence>
<accession>A0ABT4YAQ0</accession>
<evidence type="ECO:0000313" key="2">
    <source>
        <dbReference type="Proteomes" id="UP001211689"/>
    </source>
</evidence>
<dbReference type="Pfam" id="PF11863">
    <property type="entry name" value="DUF3383"/>
    <property type="match status" value="1"/>
</dbReference>
<organism evidence="1 2">
    <name type="scientific">Metapseudomonas resinovorans</name>
    <name type="common">Pseudomonas resinovorans</name>
    <dbReference type="NCBI Taxonomy" id="53412"/>
    <lineage>
        <taxon>Bacteria</taxon>
        <taxon>Pseudomonadati</taxon>
        <taxon>Pseudomonadota</taxon>
        <taxon>Gammaproteobacteria</taxon>
        <taxon>Pseudomonadales</taxon>
        <taxon>Pseudomonadaceae</taxon>
        <taxon>Metapseudomonas</taxon>
    </lineage>
</organism>
<reference evidence="1 2" key="1">
    <citation type="submission" date="2022-07" db="EMBL/GenBank/DDBJ databases">
        <title>Genome Analysis of Selected Gammaproteobacteria from Nigerian Food snails.</title>
        <authorList>
            <person name="Okafor A.C."/>
        </authorList>
    </citation>
    <scope>NUCLEOTIDE SEQUENCE [LARGE SCALE GENOMIC DNA]</scope>
    <source>
        <strain evidence="1 2">Awg 2</strain>
    </source>
</reference>
<dbReference type="InterPro" id="IPR021808">
    <property type="entry name" value="DUF3383"/>
</dbReference>
<keyword evidence="2" id="KW-1185">Reference proteome</keyword>